<evidence type="ECO:0000313" key="6">
    <source>
        <dbReference type="Proteomes" id="UP001595617"/>
    </source>
</evidence>
<evidence type="ECO:0000259" key="2">
    <source>
        <dbReference type="PROSITE" id="PS50113"/>
    </source>
</evidence>
<dbReference type="NCBIfam" id="TIGR00254">
    <property type="entry name" value="GGDEF"/>
    <property type="match status" value="1"/>
</dbReference>
<name>A0ABV7ZTQ4_9GAMM</name>
<gene>
    <name evidence="5" type="ORF">ACFOOG_03715</name>
</gene>
<dbReference type="PROSITE" id="PS50887">
    <property type="entry name" value="GGDEF"/>
    <property type="match status" value="1"/>
</dbReference>
<dbReference type="CDD" id="cd01949">
    <property type="entry name" value="GGDEF"/>
    <property type="match status" value="1"/>
</dbReference>
<dbReference type="RefSeq" id="WP_380693498.1">
    <property type="nucleotide sequence ID" value="NZ_JBHRYR010000002.1"/>
</dbReference>
<keyword evidence="6" id="KW-1185">Reference proteome</keyword>
<organism evidence="5 6">
    <name type="scientific">Saccharospirillum mangrovi</name>
    <dbReference type="NCBI Taxonomy" id="2161747"/>
    <lineage>
        <taxon>Bacteria</taxon>
        <taxon>Pseudomonadati</taxon>
        <taxon>Pseudomonadota</taxon>
        <taxon>Gammaproteobacteria</taxon>
        <taxon>Oceanospirillales</taxon>
        <taxon>Saccharospirillaceae</taxon>
        <taxon>Saccharospirillum</taxon>
    </lineage>
</organism>
<feature type="domain" description="PAS" evidence="1">
    <location>
        <begin position="27"/>
        <end position="97"/>
    </location>
</feature>
<feature type="domain" description="PAC" evidence="2">
    <location>
        <begin position="104"/>
        <end position="154"/>
    </location>
</feature>
<dbReference type="SUPFAM" id="SSF55073">
    <property type="entry name" value="Nucleotide cyclase"/>
    <property type="match status" value="1"/>
</dbReference>
<dbReference type="PROSITE" id="PS50113">
    <property type="entry name" value="PAC"/>
    <property type="match status" value="1"/>
</dbReference>
<evidence type="ECO:0000259" key="1">
    <source>
        <dbReference type="PROSITE" id="PS50112"/>
    </source>
</evidence>
<dbReference type="Pfam" id="PF00990">
    <property type="entry name" value="GGDEF"/>
    <property type="match status" value="1"/>
</dbReference>
<dbReference type="SMART" id="SM00052">
    <property type="entry name" value="EAL"/>
    <property type="match status" value="1"/>
</dbReference>
<dbReference type="InterPro" id="IPR000014">
    <property type="entry name" value="PAS"/>
</dbReference>
<accession>A0ABV7ZTQ4</accession>
<dbReference type="EMBL" id="JBHRYR010000002">
    <property type="protein sequence ID" value="MFC3851933.1"/>
    <property type="molecule type" value="Genomic_DNA"/>
</dbReference>
<dbReference type="Gene3D" id="3.30.450.20">
    <property type="entry name" value="PAS domain"/>
    <property type="match status" value="1"/>
</dbReference>
<dbReference type="InterPro" id="IPR000700">
    <property type="entry name" value="PAS-assoc_C"/>
</dbReference>
<dbReference type="InterPro" id="IPR001633">
    <property type="entry name" value="EAL_dom"/>
</dbReference>
<evidence type="ECO:0000259" key="3">
    <source>
        <dbReference type="PROSITE" id="PS50883"/>
    </source>
</evidence>
<sequence length="580" mass="64815">MTPVTLSVTTDAWLSFTHHLMQTLVDHAEFTDAMFNNMVDGLIIIDDQGNIMRLNPAAEAIFGYKAREVLDKNIHVLMPSPYRMAHDSYIKNYQDTGEARIIGIGREVEGLRRDGSTFPMELAVSELSNAGKPYYLGMVRDISRRRQAEDEINQLAFYDSLTGLANRRLLRDRLDHAISTAHRAGDVGAVLFIDLDNFKHLNDTAGHDVGDSLLRHVARRLLGAVREGDTVARLGGDEFVIILEAVGTGDLDEAARHAEGVADVVREALNQPYRLRTLLHRCSPSIGVTLFYCGKESTDILLKQADMAMYEAKAAGRNAIRFFDPDMQRAVNERAHLEQDLRTAIRDGQLRLYLQSQVDTHCQVIGAEALIRWQHHERGLLSPAAFIPLAEDTGLIIPIGQWVLEQSCQLLAHWATQPDKEHLTLSVNVSVRQFMEPDFVTSILAALDATGAPPNRLKLELTESLLAKDLATVVAKMNDVKRWGVRLSMDDFGTGYSSLSYLRQLPLNQLKIDQSFVRHIVSSDHDAAIADMILSLASHLDLSVVAEGVETHDQRNRLEELGCRQFQGYLFGRPVPVAEW</sequence>
<protein>
    <submittedName>
        <fullName evidence="5">Bifunctional diguanylate cyclase/phosphodiesterase</fullName>
    </submittedName>
</protein>
<dbReference type="SMART" id="SM00091">
    <property type="entry name" value="PAS"/>
    <property type="match status" value="1"/>
</dbReference>
<dbReference type="Pfam" id="PF00563">
    <property type="entry name" value="EAL"/>
    <property type="match status" value="1"/>
</dbReference>
<reference evidence="6" key="1">
    <citation type="journal article" date="2019" name="Int. J. Syst. Evol. Microbiol.">
        <title>The Global Catalogue of Microorganisms (GCM) 10K type strain sequencing project: providing services to taxonomists for standard genome sequencing and annotation.</title>
        <authorList>
            <consortium name="The Broad Institute Genomics Platform"/>
            <consortium name="The Broad Institute Genome Sequencing Center for Infectious Disease"/>
            <person name="Wu L."/>
            <person name="Ma J."/>
        </authorList>
    </citation>
    <scope>NUCLEOTIDE SEQUENCE [LARGE SCALE GENOMIC DNA]</scope>
    <source>
        <strain evidence="6">IBRC 10765</strain>
    </source>
</reference>
<dbReference type="PROSITE" id="PS50883">
    <property type="entry name" value="EAL"/>
    <property type="match status" value="1"/>
</dbReference>
<dbReference type="SUPFAM" id="SSF141868">
    <property type="entry name" value="EAL domain-like"/>
    <property type="match status" value="1"/>
</dbReference>
<proteinExistence type="predicted"/>
<dbReference type="Proteomes" id="UP001595617">
    <property type="component" value="Unassembled WGS sequence"/>
</dbReference>
<evidence type="ECO:0000259" key="4">
    <source>
        <dbReference type="PROSITE" id="PS50887"/>
    </source>
</evidence>
<dbReference type="InterPro" id="IPR013767">
    <property type="entry name" value="PAS_fold"/>
</dbReference>
<dbReference type="InterPro" id="IPR000160">
    <property type="entry name" value="GGDEF_dom"/>
</dbReference>
<dbReference type="InterPro" id="IPR043128">
    <property type="entry name" value="Rev_trsase/Diguanyl_cyclase"/>
</dbReference>
<dbReference type="CDD" id="cd01948">
    <property type="entry name" value="EAL"/>
    <property type="match status" value="1"/>
</dbReference>
<dbReference type="SMART" id="SM00267">
    <property type="entry name" value="GGDEF"/>
    <property type="match status" value="1"/>
</dbReference>
<dbReference type="InterPro" id="IPR035919">
    <property type="entry name" value="EAL_sf"/>
</dbReference>
<dbReference type="InterPro" id="IPR052155">
    <property type="entry name" value="Biofilm_reg_signaling"/>
</dbReference>
<dbReference type="Gene3D" id="3.20.20.450">
    <property type="entry name" value="EAL domain"/>
    <property type="match status" value="1"/>
</dbReference>
<dbReference type="PANTHER" id="PTHR44757:SF2">
    <property type="entry name" value="BIOFILM ARCHITECTURE MAINTENANCE PROTEIN MBAA"/>
    <property type="match status" value="1"/>
</dbReference>
<dbReference type="CDD" id="cd00130">
    <property type="entry name" value="PAS"/>
    <property type="match status" value="1"/>
</dbReference>
<dbReference type="NCBIfam" id="TIGR00229">
    <property type="entry name" value="sensory_box"/>
    <property type="match status" value="1"/>
</dbReference>
<evidence type="ECO:0000313" key="5">
    <source>
        <dbReference type="EMBL" id="MFC3851933.1"/>
    </source>
</evidence>
<dbReference type="InterPro" id="IPR029787">
    <property type="entry name" value="Nucleotide_cyclase"/>
</dbReference>
<dbReference type="PANTHER" id="PTHR44757">
    <property type="entry name" value="DIGUANYLATE CYCLASE DGCP"/>
    <property type="match status" value="1"/>
</dbReference>
<dbReference type="PROSITE" id="PS50112">
    <property type="entry name" value="PAS"/>
    <property type="match status" value="1"/>
</dbReference>
<dbReference type="InterPro" id="IPR035965">
    <property type="entry name" value="PAS-like_dom_sf"/>
</dbReference>
<feature type="domain" description="GGDEF" evidence="4">
    <location>
        <begin position="186"/>
        <end position="325"/>
    </location>
</feature>
<dbReference type="SUPFAM" id="SSF55785">
    <property type="entry name" value="PYP-like sensor domain (PAS domain)"/>
    <property type="match status" value="1"/>
</dbReference>
<comment type="caution">
    <text evidence="5">The sequence shown here is derived from an EMBL/GenBank/DDBJ whole genome shotgun (WGS) entry which is preliminary data.</text>
</comment>
<dbReference type="Gene3D" id="3.30.70.270">
    <property type="match status" value="1"/>
</dbReference>
<feature type="domain" description="EAL" evidence="3">
    <location>
        <begin position="334"/>
        <end position="580"/>
    </location>
</feature>
<dbReference type="Pfam" id="PF00989">
    <property type="entry name" value="PAS"/>
    <property type="match status" value="1"/>
</dbReference>